<organism evidence="8 9">
    <name type="scientific">Dioszegia hungarica</name>
    <dbReference type="NCBI Taxonomy" id="4972"/>
    <lineage>
        <taxon>Eukaryota</taxon>
        <taxon>Fungi</taxon>
        <taxon>Dikarya</taxon>
        <taxon>Basidiomycota</taxon>
        <taxon>Agaricomycotina</taxon>
        <taxon>Tremellomycetes</taxon>
        <taxon>Tremellales</taxon>
        <taxon>Bulleribasidiaceae</taxon>
        <taxon>Dioszegia</taxon>
    </lineage>
</organism>
<evidence type="ECO:0000256" key="3">
    <source>
        <dbReference type="ARBA" id="ARBA00022692"/>
    </source>
</evidence>
<evidence type="ECO:0000256" key="2">
    <source>
        <dbReference type="ARBA" id="ARBA00022448"/>
    </source>
</evidence>
<feature type="transmembrane region" description="Helical" evidence="6">
    <location>
        <begin position="401"/>
        <end position="420"/>
    </location>
</feature>
<accession>A0AA38LRB4</accession>
<dbReference type="Pfam" id="PF07690">
    <property type="entry name" value="MFS_1"/>
    <property type="match status" value="1"/>
</dbReference>
<dbReference type="GO" id="GO:0022857">
    <property type="term" value="F:transmembrane transporter activity"/>
    <property type="evidence" value="ECO:0007669"/>
    <property type="project" value="InterPro"/>
</dbReference>
<comment type="subcellular location">
    <subcellularLocation>
        <location evidence="1">Membrane</location>
        <topology evidence="1">Multi-pass membrane protein</topology>
    </subcellularLocation>
</comment>
<dbReference type="EMBL" id="JAKWFO010000008">
    <property type="protein sequence ID" value="KAI9634257.1"/>
    <property type="molecule type" value="Genomic_DNA"/>
</dbReference>
<feature type="transmembrane region" description="Helical" evidence="6">
    <location>
        <begin position="299"/>
        <end position="318"/>
    </location>
</feature>
<feature type="domain" description="Major facilitator superfamily (MFS) profile" evidence="7">
    <location>
        <begin position="26"/>
        <end position="452"/>
    </location>
</feature>
<evidence type="ECO:0000256" key="5">
    <source>
        <dbReference type="ARBA" id="ARBA00023136"/>
    </source>
</evidence>
<feature type="transmembrane region" description="Helical" evidence="6">
    <location>
        <begin position="30"/>
        <end position="51"/>
    </location>
</feature>
<sequence>MSALANDTETQPLLAKDPQRRATPLPKFQLALICFLRITEPIAFLVCFPFLNQMLLDVGAVDDPKDVGWPAGIIESIFSITQLTTVFYWGSLSDRWGRKPILIIGSIGSAISAIMFGFSKSLTMMIVTRSFNGLMNGNVAVLKCIMAEICDETNESRAFSLFPVMLNLGTLIASYVGGEYANVGRHYPNFANTFPIFKTYPYLLPCLIAGLFPLLSSLAAFIWLEETLPPPSISSDPDAVPDEPEPLKDIFTTKINLIMVSFGVLSLMGSAIMGIHPLFCFTPAIDGGLGFSEKNIGNAMSVRAVLILVVQLVAFPWLQRKIGTWRLYKILMFFWIPTFLGLPFVNLIARGGNMAMVWVSLTLTLVCAAIGNMAFVCNLLMVNQAAPSRRSLGAINGYSQVVSSFVRTLGPGGASILFAVSIDKQIWGGNLIWVVCTATAVIGVWSGLVLRK</sequence>
<feature type="transmembrane region" description="Helical" evidence="6">
    <location>
        <begin position="426"/>
        <end position="450"/>
    </location>
</feature>
<dbReference type="GeneID" id="77725118"/>
<evidence type="ECO:0000313" key="9">
    <source>
        <dbReference type="Proteomes" id="UP001164286"/>
    </source>
</evidence>
<dbReference type="AlphaFoldDB" id="A0AA38LRB4"/>
<evidence type="ECO:0000256" key="1">
    <source>
        <dbReference type="ARBA" id="ARBA00004141"/>
    </source>
</evidence>
<dbReference type="InterPro" id="IPR036259">
    <property type="entry name" value="MFS_trans_sf"/>
</dbReference>
<dbReference type="GO" id="GO:0016020">
    <property type="term" value="C:membrane"/>
    <property type="evidence" value="ECO:0007669"/>
    <property type="project" value="UniProtKB-SubCell"/>
</dbReference>
<dbReference type="PANTHER" id="PTHR23504:SF15">
    <property type="entry name" value="MAJOR FACILITATOR SUPERFAMILY (MFS) PROFILE DOMAIN-CONTAINING PROTEIN"/>
    <property type="match status" value="1"/>
</dbReference>
<reference evidence="8" key="1">
    <citation type="journal article" date="2022" name="G3 (Bethesda)">
        <title>High quality genome of the basidiomycete yeast Dioszegia hungarica PDD-24b-2 isolated from cloud water.</title>
        <authorList>
            <person name="Jarrige D."/>
            <person name="Haridas S."/>
            <person name="Bleykasten-Grosshans C."/>
            <person name="Joly M."/>
            <person name="Nadalig T."/>
            <person name="Sancelme M."/>
            <person name="Vuilleumier S."/>
            <person name="Grigoriev I.V."/>
            <person name="Amato P."/>
            <person name="Bringel F."/>
        </authorList>
    </citation>
    <scope>NUCLEOTIDE SEQUENCE</scope>
    <source>
        <strain evidence="8">PDD-24b-2</strain>
    </source>
</reference>
<feature type="transmembrane region" description="Helical" evidence="6">
    <location>
        <begin position="202"/>
        <end position="224"/>
    </location>
</feature>
<dbReference type="PANTHER" id="PTHR23504">
    <property type="entry name" value="MAJOR FACILITATOR SUPERFAMILY DOMAIN-CONTAINING PROTEIN 10"/>
    <property type="match status" value="1"/>
</dbReference>
<keyword evidence="2" id="KW-0813">Transport</keyword>
<feature type="transmembrane region" description="Helical" evidence="6">
    <location>
        <begin position="257"/>
        <end position="279"/>
    </location>
</feature>
<keyword evidence="4 6" id="KW-1133">Transmembrane helix</keyword>
<evidence type="ECO:0000313" key="8">
    <source>
        <dbReference type="EMBL" id="KAI9634257.1"/>
    </source>
</evidence>
<dbReference type="Proteomes" id="UP001164286">
    <property type="component" value="Unassembled WGS sequence"/>
</dbReference>
<dbReference type="InterPro" id="IPR020846">
    <property type="entry name" value="MFS_dom"/>
</dbReference>
<evidence type="ECO:0000256" key="4">
    <source>
        <dbReference type="ARBA" id="ARBA00022989"/>
    </source>
</evidence>
<evidence type="ECO:0000256" key="6">
    <source>
        <dbReference type="SAM" id="Phobius"/>
    </source>
</evidence>
<dbReference type="SUPFAM" id="SSF103473">
    <property type="entry name" value="MFS general substrate transporter"/>
    <property type="match status" value="1"/>
</dbReference>
<dbReference type="CDD" id="cd17330">
    <property type="entry name" value="MFS_SLC46_TetA_like"/>
    <property type="match status" value="1"/>
</dbReference>
<protein>
    <submittedName>
        <fullName evidence="8">Major facilitator superfamily domain-containing protein</fullName>
    </submittedName>
</protein>
<keyword evidence="5 6" id="KW-0472">Membrane</keyword>
<gene>
    <name evidence="8" type="ORF">MKK02DRAFT_18251</name>
</gene>
<dbReference type="Gene3D" id="1.20.1250.20">
    <property type="entry name" value="MFS general substrate transporter like domains"/>
    <property type="match status" value="1"/>
</dbReference>
<dbReference type="PROSITE" id="PS50850">
    <property type="entry name" value="MFS"/>
    <property type="match status" value="1"/>
</dbReference>
<feature type="transmembrane region" description="Helical" evidence="6">
    <location>
        <begin position="330"/>
        <end position="349"/>
    </location>
</feature>
<feature type="transmembrane region" description="Helical" evidence="6">
    <location>
        <begin position="71"/>
        <end position="89"/>
    </location>
</feature>
<feature type="transmembrane region" description="Helical" evidence="6">
    <location>
        <begin position="355"/>
        <end position="380"/>
    </location>
</feature>
<proteinExistence type="predicted"/>
<dbReference type="RefSeq" id="XP_052944034.1">
    <property type="nucleotide sequence ID" value="XM_053085917.1"/>
</dbReference>
<feature type="transmembrane region" description="Helical" evidence="6">
    <location>
        <begin position="101"/>
        <end position="119"/>
    </location>
</feature>
<evidence type="ECO:0000259" key="7">
    <source>
        <dbReference type="PROSITE" id="PS50850"/>
    </source>
</evidence>
<keyword evidence="9" id="KW-1185">Reference proteome</keyword>
<keyword evidence="3 6" id="KW-0812">Transmembrane</keyword>
<dbReference type="InterPro" id="IPR011701">
    <property type="entry name" value="MFS"/>
</dbReference>
<name>A0AA38LRB4_9TREE</name>
<comment type="caution">
    <text evidence="8">The sequence shown here is derived from an EMBL/GenBank/DDBJ whole genome shotgun (WGS) entry which is preliminary data.</text>
</comment>